<evidence type="ECO:0000313" key="5">
    <source>
        <dbReference type="Proteomes" id="UP000429607"/>
    </source>
</evidence>
<organism evidence="4 5">
    <name type="scientific">Phytophthora rubi</name>
    <dbReference type="NCBI Taxonomy" id="129364"/>
    <lineage>
        <taxon>Eukaryota</taxon>
        <taxon>Sar</taxon>
        <taxon>Stramenopiles</taxon>
        <taxon>Oomycota</taxon>
        <taxon>Peronosporomycetes</taxon>
        <taxon>Peronosporales</taxon>
        <taxon>Peronosporaceae</taxon>
        <taxon>Phytophthora</taxon>
    </lineage>
</organism>
<keyword evidence="2" id="KW-0472">Membrane</keyword>
<name>A0A6A3N787_9STRA</name>
<sequence>MWMDRNPVHMLSSGGSREPVTVMRRFHGHLQPIPAPGLVRDYHRWMGVVDVHDQLRMQRYSVQLAYKTHKYYNTLFLGLVDMALVNAFIVHRLYRKQINKRPMKHYAFFEMLMEQLLALDEDTFVEIEEATQAKERTAPSPGRTDSTQQGAANAAATAFDDGHCPQENPDTVDCEHGVKRRHRSCKAEVVVEVELVVVVADLEAEDLDGEEVEVVHLVVVAIGVEAVVLVVDEDAVMPRATDRICRLEEGLDIRCRKLEKDAFTVVSKPIE</sequence>
<evidence type="ECO:0000256" key="1">
    <source>
        <dbReference type="SAM" id="MobiDB-lite"/>
    </source>
</evidence>
<dbReference type="PANTHER" id="PTHR46599">
    <property type="entry name" value="PIGGYBAC TRANSPOSABLE ELEMENT-DERIVED PROTEIN 4"/>
    <property type="match status" value="1"/>
</dbReference>
<feature type="domain" description="PiggyBac transposable element-derived protein" evidence="3">
    <location>
        <begin position="2"/>
        <end position="88"/>
    </location>
</feature>
<feature type="transmembrane region" description="Helical" evidence="2">
    <location>
        <begin position="71"/>
        <end position="94"/>
    </location>
</feature>
<comment type="caution">
    <text evidence="4">The sequence shown here is derived from an EMBL/GenBank/DDBJ whole genome shotgun (WGS) entry which is preliminary data.</text>
</comment>
<accession>A0A6A3N787</accession>
<dbReference type="Pfam" id="PF13843">
    <property type="entry name" value="DDE_Tnp_1_7"/>
    <property type="match status" value="1"/>
</dbReference>
<feature type="region of interest" description="Disordered" evidence="1">
    <location>
        <begin position="131"/>
        <end position="151"/>
    </location>
</feature>
<protein>
    <recommendedName>
        <fullName evidence="3">PiggyBac transposable element-derived protein domain-containing protein</fullName>
    </recommendedName>
</protein>
<gene>
    <name evidence="4" type="ORF">PR001_g8938</name>
</gene>
<keyword evidence="2" id="KW-0812">Transmembrane</keyword>
<evidence type="ECO:0000256" key="2">
    <source>
        <dbReference type="SAM" id="Phobius"/>
    </source>
</evidence>
<proteinExistence type="predicted"/>
<dbReference type="PANTHER" id="PTHR46599:SF3">
    <property type="entry name" value="PIGGYBAC TRANSPOSABLE ELEMENT-DERIVED PROTEIN 4"/>
    <property type="match status" value="1"/>
</dbReference>
<dbReference type="InterPro" id="IPR029526">
    <property type="entry name" value="PGBD"/>
</dbReference>
<evidence type="ECO:0000259" key="3">
    <source>
        <dbReference type="Pfam" id="PF13843"/>
    </source>
</evidence>
<evidence type="ECO:0000313" key="4">
    <source>
        <dbReference type="EMBL" id="KAE9036214.1"/>
    </source>
</evidence>
<dbReference type="AlphaFoldDB" id="A0A6A3N787"/>
<dbReference type="EMBL" id="QXFV01000483">
    <property type="protein sequence ID" value="KAE9036214.1"/>
    <property type="molecule type" value="Genomic_DNA"/>
</dbReference>
<keyword evidence="2" id="KW-1133">Transmembrane helix</keyword>
<reference evidence="4 5" key="1">
    <citation type="submission" date="2018-09" db="EMBL/GenBank/DDBJ databases">
        <title>Genomic investigation of the strawberry pathogen Phytophthora fragariae indicates pathogenicity is determined by transcriptional variation in three key races.</title>
        <authorList>
            <person name="Adams T.M."/>
            <person name="Armitage A.D."/>
            <person name="Sobczyk M.K."/>
            <person name="Bates H.J."/>
            <person name="Dunwell J.M."/>
            <person name="Nellist C.F."/>
            <person name="Harrison R.J."/>
        </authorList>
    </citation>
    <scope>NUCLEOTIDE SEQUENCE [LARGE SCALE GENOMIC DNA]</scope>
    <source>
        <strain evidence="4 5">SCRP249</strain>
    </source>
</reference>
<dbReference type="Proteomes" id="UP000429607">
    <property type="component" value="Unassembled WGS sequence"/>
</dbReference>